<keyword evidence="10" id="KW-1015">Disulfide bond</keyword>
<evidence type="ECO:0000256" key="2">
    <source>
        <dbReference type="ARBA" id="ARBA00010665"/>
    </source>
</evidence>
<evidence type="ECO:0000256" key="6">
    <source>
        <dbReference type="ARBA" id="ARBA00022692"/>
    </source>
</evidence>
<evidence type="ECO:0000256" key="12">
    <source>
        <dbReference type="ARBA" id="ARBA00032815"/>
    </source>
</evidence>
<evidence type="ECO:0000256" key="9">
    <source>
        <dbReference type="ARBA" id="ARBA00023136"/>
    </source>
</evidence>
<feature type="region of interest" description="Disordered" evidence="13">
    <location>
        <begin position="110"/>
        <end position="159"/>
    </location>
</feature>
<dbReference type="GO" id="GO:0006898">
    <property type="term" value="P:receptor-mediated endocytosis"/>
    <property type="evidence" value="ECO:0007669"/>
    <property type="project" value="InterPro"/>
</dbReference>
<dbReference type="GO" id="GO:0005615">
    <property type="term" value="C:extracellular space"/>
    <property type="evidence" value="ECO:0007669"/>
    <property type="project" value="UniProtKB-KW"/>
</dbReference>
<dbReference type="InterPro" id="IPR048585">
    <property type="entry name" value="CXCL16_dom"/>
</dbReference>
<sequence>MRRGFGPLALALFFFWFALLTPPGDGNQGSVAGSCSCDRTIPSGTQIPPGTLNHIRKHLRGYHRCPFYIRFQLQSRSVCGGSQEQWVRELVNCFEHKECGIGHGQSFRHQKHWPQVSTQIPEATEGTPPHTSAPAQTESTQQSTLPSGAPSLNKELTHPWETTVLPSGYGLEARPEAEANEKQQDDKRQKEPGAGAGTAASVPVLSLLAIVFLLVAAMAYMLCRRGRLQQGSAGLQLCYTPVEPRPEGRQQEWKLVRDDLGEVADRVAV</sequence>
<proteinExistence type="inferred from homology"/>
<feature type="compositionally biased region" description="Polar residues" evidence="13">
    <location>
        <begin position="129"/>
        <end position="146"/>
    </location>
</feature>
<name>A0A6M6RB34_MAXWH</name>
<keyword evidence="5" id="KW-0202">Cytokine</keyword>
<evidence type="ECO:0000256" key="1">
    <source>
        <dbReference type="ARBA" id="ARBA00004479"/>
    </source>
</evidence>
<evidence type="ECO:0000256" key="8">
    <source>
        <dbReference type="ARBA" id="ARBA00022989"/>
    </source>
</evidence>
<comment type="subcellular location">
    <subcellularLocation>
        <location evidence="1">Membrane</location>
        <topology evidence="1">Single-pass type I membrane protein</topology>
    </subcellularLocation>
</comment>
<feature type="chain" id="PRO_5026999425" description="C-X-C motif chemokine 16" evidence="15">
    <location>
        <begin position="27"/>
        <end position="269"/>
    </location>
</feature>
<keyword evidence="4" id="KW-0145">Chemotaxis</keyword>
<evidence type="ECO:0000256" key="3">
    <source>
        <dbReference type="ARBA" id="ARBA00017995"/>
    </source>
</evidence>
<protein>
    <recommendedName>
        <fullName evidence="3">C-X-C motif chemokine 16</fullName>
    </recommendedName>
    <alternativeName>
        <fullName evidence="12">Transmembrane chemokine CXCL16</fullName>
    </alternativeName>
</protein>
<comment type="similarity">
    <text evidence="2">Belongs to the intercrine alpha (chemokine CxC) family.</text>
</comment>
<dbReference type="GO" id="GO:0005044">
    <property type="term" value="F:scavenger receptor activity"/>
    <property type="evidence" value="ECO:0007669"/>
    <property type="project" value="InterPro"/>
</dbReference>
<reference evidence="17" key="1">
    <citation type="journal article" date="2020" name="Dev. Comp. Immunol.">
        <title>Evolutionary analysis of chemokine CXCL16 and its receptor CXCR6 in murine rodents.</title>
        <authorList>
            <person name="He D."/>
            <person name="Hu J."/>
            <person name="Yang R."/>
            <person name="Zeng B."/>
            <person name="Yang D."/>
            <person name="Li D."/>
            <person name="Zhang M."/>
            <person name="Yang M."/>
            <person name="Ni Q."/>
            <person name="Ning R."/>
            <person name="Fan X."/>
            <person name="Li X."/>
            <person name="Mao X."/>
            <person name="Li Y."/>
        </authorList>
    </citation>
    <scope>NUCLEOTIDE SEQUENCE</scope>
</reference>
<feature type="signal peptide" evidence="15">
    <location>
        <begin position="1"/>
        <end position="26"/>
    </location>
</feature>
<feature type="compositionally biased region" description="Basic and acidic residues" evidence="13">
    <location>
        <begin position="175"/>
        <end position="191"/>
    </location>
</feature>
<dbReference type="PANTHER" id="PTHR14385:SF0">
    <property type="entry name" value="C-X-C MOTIF CHEMOKINE 16"/>
    <property type="match status" value="1"/>
</dbReference>
<evidence type="ECO:0000256" key="13">
    <source>
        <dbReference type="SAM" id="MobiDB-lite"/>
    </source>
</evidence>
<evidence type="ECO:0000256" key="10">
    <source>
        <dbReference type="ARBA" id="ARBA00023157"/>
    </source>
</evidence>
<dbReference type="GO" id="GO:0034341">
    <property type="term" value="P:response to type II interferon"/>
    <property type="evidence" value="ECO:0007669"/>
    <property type="project" value="InterPro"/>
</dbReference>
<feature type="transmembrane region" description="Helical" evidence="14">
    <location>
        <begin position="204"/>
        <end position="223"/>
    </location>
</feature>
<keyword evidence="8 14" id="KW-1133">Transmembrane helix</keyword>
<evidence type="ECO:0000256" key="5">
    <source>
        <dbReference type="ARBA" id="ARBA00022514"/>
    </source>
</evidence>
<keyword evidence="7 15" id="KW-0732">Signal</keyword>
<organism evidence="17">
    <name type="scientific">Maxomys whiteheadi</name>
    <name type="common">Whitehead's spiny rat</name>
    <dbReference type="NCBI Taxonomy" id="69127"/>
    <lineage>
        <taxon>Eukaryota</taxon>
        <taxon>Metazoa</taxon>
        <taxon>Chordata</taxon>
        <taxon>Craniata</taxon>
        <taxon>Vertebrata</taxon>
        <taxon>Euteleostomi</taxon>
        <taxon>Mammalia</taxon>
        <taxon>Eutheria</taxon>
        <taxon>Euarchontoglires</taxon>
        <taxon>Glires</taxon>
        <taxon>Rodentia</taxon>
        <taxon>Myomorpha</taxon>
        <taxon>Muroidea</taxon>
        <taxon>Muridae</taxon>
        <taxon>Murinae</taxon>
        <taxon>Maxomys</taxon>
    </lineage>
</organism>
<accession>A0A6M6RB34</accession>
<dbReference type="GO" id="GO:0016020">
    <property type="term" value="C:membrane"/>
    <property type="evidence" value="ECO:0007669"/>
    <property type="project" value="UniProtKB-SubCell"/>
</dbReference>
<evidence type="ECO:0000256" key="11">
    <source>
        <dbReference type="ARBA" id="ARBA00023180"/>
    </source>
</evidence>
<feature type="domain" description="C-X-C motif chemokine 16" evidence="16">
    <location>
        <begin position="24"/>
        <end position="115"/>
    </location>
</feature>
<keyword evidence="6 14" id="KW-0812">Transmembrane</keyword>
<dbReference type="AlphaFoldDB" id="A0A6M6RB34"/>
<dbReference type="GO" id="GO:0030307">
    <property type="term" value="P:positive regulation of cell growth"/>
    <property type="evidence" value="ECO:0007669"/>
    <property type="project" value="InterPro"/>
</dbReference>
<dbReference type="GO" id="GO:0005041">
    <property type="term" value="F:low-density lipoprotein particle receptor activity"/>
    <property type="evidence" value="ECO:0007669"/>
    <property type="project" value="InterPro"/>
</dbReference>
<gene>
    <name evidence="17" type="primary">CXCL16</name>
</gene>
<dbReference type="GO" id="GO:0008009">
    <property type="term" value="F:chemokine activity"/>
    <property type="evidence" value="ECO:0007669"/>
    <property type="project" value="InterPro"/>
</dbReference>
<keyword evidence="9 14" id="KW-0472">Membrane</keyword>
<dbReference type="GO" id="GO:0010818">
    <property type="term" value="P:T cell chemotaxis"/>
    <property type="evidence" value="ECO:0007669"/>
    <property type="project" value="TreeGrafter"/>
</dbReference>
<evidence type="ECO:0000256" key="15">
    <source>
        <dbReference type="SAM" id="SignalP"/>
    </source>
</evidence>
<dbReference type="InterPro" id="IPR026296">
    <property type="entry name" value="CXCL16"/>
</dbReference>
<dbReference type="EMBL" id="MN846738">
    <property type="protein sequence ID" value="QJZ32497.1"/>
    <property type="molecule type" value="Genomic_DNA"/>
</dbReference>
<evidence type="ECO:0000256" key="14">
    <source>
        <dbReference type="SAM" id="Phobius"/>
    </source>
</evidence>
<keyword evidence="11" id="KW-0325">Glycoprotein</keyword>
<evidence type="ECO:0000256" key="7">
    <source>
        <dbReference type="ARBA" id="ARBA00022729"/>
    </source>
</evidence>
<evidence type="ECO:0000256" key="4">
    <source>
        <dbReference type="ARBA" id="ARBA00022500"/>
    </source>
</evidence>
<evidence type="ECO:0000313" key="17">
    <source>
        <dbReference type="EMBL" id="QJZ32497.1"/>
    </source>
</evidence>
<dbReference type="GO" id="GO:0034612">
    <property type="term" value="P:response to tumor necrosis factor"/>
    <property type="evidence" value="ECO:0007669"/>
    <property type="project" value="InterPro"/>
</dbReference>
<evidence type="ECO:0000259" key="16">
    <source>
        <dbReference type="Pfam" id="PF20902"/>
    </source>
</evidence>
<feature type="region of interest" description="Disordered" evidence="13">
    <location>
        <begin position="175"/>
        <end position="197"/>
    </location>
</feature>
<dbReference type="PANTHER" id="PTHR14385">
    <property type="entry name" value="CXC CHEMOKINE LIGAND"/>
    <property type="match status" value="1"/>
</dbReference>
<dbReference type="Pfam" id="PF20902">
    <property type="entry name" value="CXCL16"/>
    <property type="match status" value="1"/>
</dbReference>
<dbReference type="GO" id="GO:0030335">
    <property type="term" value="P:positive regulation of cell migration"/>
    <property type="evidence" value="ECO:0007669"/>
    <property type="project" value="InterPro"/>
</dbReference>